<protein>
    <submittedName>
        <fullName evidence="3">Uncharacterized conserved protein, DUF58 family, contains vWF domain</fullName>
    </submittedName>
</protein>
<proteinExistence type="predicted"/>
<accession>A0A238USE8</accession>
<feature type="region of interest" description="Disordered" evidence="1">
    <location>
        <begin position="333"/>
        <end position="379"/>
    </location>
</feature>
<sequence length="379" mass="40245">MRSPTLTRRGRIVVVVCVLATALALAGGGGAINAVILSGLVALAAGYLQVARVDRPEAVRSRPADGFVGERRTVSLTFEGAHGTAFGQSPFLARVTDVVDDGLTILGREPSLTTIGGGPVSYTVEYVSRGRRRFGPVRIEATDVFGLFVRELVVDERTTAIAYPERHPISPRFRRGLYAEEGIGRSPQREAFDRLREYARGDSLRDVHWPATAKHDELVVKAFSAERERRRVTIVGRTVDTGNGPGGEGIAAADEAAADLLASAAVSLSLAFLSDGVSVDLRLPDGSAVAHPDSTGRRELLELAALTGPGAPSDGAKADVRLVADDTDVRLHANGRPTSFTALRSEATDGSGARDDPTTPTRNRTDRPRAPLADGGERR</sequence>
<dbReference type="PANTHER" id="PTHR34351:SF1">
    <property type="entry name" value="SLR1927 PROTEIN"/>
    <property type="match status" value="1"/>
</dbReference>
<keyword evidence="4" id="KW-1185">Reference proteome</keyword>
<feature type="compositionally biased region" description="Basic and acidic residues" evidence="1">
    <location>
        <begin position="352"/>
        <end position="379"/>
    </location>
</feature>
<dbReference type="Pfam" id="PF01882">
    <property type="entry name" value="DUF58"/>
    <property type="match status" value="1"/>
</dbReference>
<dbReference type="RefSeq" id="WP_089383281.1">
    <property type="nucleotide sequence ID" value="NZ_FZNQ01000001.1"/>
</dbReference>
<evidence type="ECO:0000256" key="1">
    <source>
        <dbReference type="SAM" id="MobiDB-lite"/>
    </source>
</evidence>
<evidence type="ECO:0000313" key="4">
    <source>
        <dbReference type="Proteomes" id="UP000198397"/>
    </source>
</evidence>
<dbReference type="Proteomes" id="UP000198397">
    <property type="component" value="Unassembled WGS sequence"/>
</dbReference>
<feature type="domain" description="DUF58" evidence="2">
    <location>
        <begin position="195"/>
        <end position="312"/>
    </location>
</feature>
<name>A0A238USE8_HALVU</name>
<dbReference type="AlphaFoldDB" id="A0A238USE8"/>
<evidence type="ECO:0000313" key="3">
    <source>
        <dbReference type="EMBL" id="SNR24851.1"/>
    </source>
</evidence>
<dbReference type="OrthoDB" id="313155at2157"/>
<organism evidence="3 4">
    <name type="scientific">Halorubrum vacuolatum</name>
    <name type="common">Natronobacterium vacuolatum</name>
    <dbReference type="NCBI Taxonomy" id="63740"/>
    <lineage>
        <taxon>Archaea</taxon>
        <taxon>Methanobacteriati</taxon>
        <taxon>Methanobacteriota</taxon>
        <taxon>Stenosarchaea group</taxon>
        <taxon>Halobacteria</taxon>
        <taxon>Halobacteriales</taxon>
        <taxon>Haloferacaceae</taxon>
        <taxon>Halorubrum</taxon>
    </lineage>
</organism>
<evidence type="ECO:0000259" key="2">
    <source>
        <dbReference type="Pfam" id="PF01882"/>
    </source>
</evidence>
<gene>
    <name evidence="3" type="ORF">SAMN06264855_101305</name>
</gene>
<dbReference type="InterPro" id="IPR002881">
    <property type="entry name" value="DUF58"/>
</dbReference>
<dbReference type="PANTHER" id="PTHR34351">
    <property type="entry name" value="SLR1927 PROTEIN-RELATED"/>
    <property type="match status" value="1"/>
</dbReference>
<dbReference type="EMBL" id="FZNQ01000001">
    <property type="protein sequence ID" value="SNR24851.1"/>
    <property type="molecule type" value="Genomic_DNA"/>
</dbReference>
<reference evidence="3 4" key="1">
    <citation type="submission" date="2017-06" db="EMBL/GenBank/DDBJ databases">
        <authorList>
            <person name="Kim H.J."/>
            <person name="Triplett B.A."/>
        </authorList>
    </citation>
    <scope>NUCLEOTIDE SEQUENCE [LARGE SCALE GENOMIC DNA]</scope>
    <source>
        <strain evidence="3 4">DSM 8800</strain>
    </source>
</reference>